<dbReference type="Proteomes" id="UP000251314">
    <property type="component" value="Unassembled WGS sequence"/>
</dbReference>
<comment type="caution">
    <text evidence="4">The sequence shown here is derived from an EMBL/GenBank/DDBJ whole genome shotgun (WGS) entry which is preliminary data.</text>
</comment>
<reference evidence="3" key="3">
    <citation type="submission" date="2021-01" db="EMBL/GenBank/DDBJ databases">
        <title>Phytophthora aleatoria, a newly-described species from Pinus radiata is distinct from Phytophthora cactorum isolates based on comparative genomics.</title>
        <authorList>
            <person name="Mcdougal R."/>
            <person name="Panda P."/>
            <person name="Williams N."/>
            <person name="Studholme D.J."/>
        </authorList>
    </citation>
    <scope>NUCLEOTIDE SEQUENCE</scope>
    <source>
        <strain evidence="3">NZFS 3830</strain>
    </source>
</reference>
<protein>
    <recommendedName>
        <fullName evidence="6">C2H2-type domain-containing protein</fullName>
    </recommendedName>
</protein>
<evidence type="ECO:0000313" key="2">
    <source>
        <dbReference type="EMBL" id="KAG2922561.1"/>
    </source>
</evidence>
<evidence type="ECO:0000256" key="1">
    <source>
        <dbReference type="SAM" id="MobiDB-lite"/>
    </source>
</evidence>
<dbReference type="AlphaFoldDB" id="A0A329SJD1"/>
<gene>
    <name evidence="3" type="ORF">JG687_00005644</name>
    <name evidence="4" type="ORF">PC110_g7062</name>
    <name evidence="2" type="ORF">PC117_g15943</name>
</gene>
<dbReference type="EMBL" id="MJFZ01000132">
    <property type="protein sequence ID" value="RAW36681.1"/>
    <property type="molecule type" value="Genomic_DNA"/>
</dbReference>
<keyword evidence="5" id="KW-1185">Reference proteome</keyword>
<dbReference type="VEuPathDB" id="FungiDB:PC110_g7062"/>
<sequence>MSAELRDLKVGRPRQRKPRTCWKCAKVFACPANLRRHLQKKFKCDKKSRKAQKESRKAASRQSSRVYYLKSKLERAGGLLLEEGGELVWMEPPSALASAKSLAKVDFNDLIDLC</sequence>
<name>A0A329SJD1_9STRA</name>
<dbReference type="EMBL" id="JAENGZ010000216">
    <property type="protein sequence ID" value="KAG6965017.1"/>
    <property type="molecule type" value="Genomic_DNA"/>
</dbReference>
<evidence type="ECO:0000313" key="5">
    <source>
        <dbReference type="Proteomes" id="UP000251314"/>
    </source>
</evidence>
<organism evidence="4 5">
    <name type="scientific">Phytophthora cactorum</name>
    <dbReference type="NCBI Taxonomy" id="29920"/>
    <lineage>
        <taxon>Eukaryota</taxon>
        <taxon>Sar</taxon>
        <taxon>Stramenopiles</taxon>
        <taxon>Oomycota</taxon>
        <taxon>Peronosporomycetes</taxon>
        <taxon>Peronosporales</taxon>
        <taxon>Peronosporaceae</taxon>
        <taxon>Phytophthora</taxon>
    </lineage>
</organism>
<reference evidence="2" key="2">
    <citation type="submission" date="2018-10" db="EMBL/GenBank/DDBJ databases">
        <title>Effector identification in a new, highly contiguous assembly of the strawberry crown rot pathogen Phytophthora cactorum.</title>
        <authorList>
            <person name="Armitage A.D."/>
            <person name="Nellist C.F."/>
            <person name="Bates H."/>
            <person name="Vickerstaff R.J."/>
            <person name="Harrison R.J."/>
        </authorList>
    </citation>
    <scope>NUCLEOTIDE SEQUENCE</scope>
    <source>
        <strain evidence="2">4040</strain>
    </source>
</reference>
<accession>A0A329SJD1</accession>
<evidence type="ECO:0008006" key="6">
    <source>
        <dbReference type="Google" id="ProtNLM"/>
    </source>
</evidence>
<dbReference type="EMBL" id="RCMK01000549">
    <property type="protein sequence ID" value="KAG2922561.1"/>
    <property type="molecule type" value="Genomic_DNA"/>
</dbReference>
<evidence type="ECO:0000313" key="3">
    <source>
        <dbReference type="EMBL" id="KAG6965017.1"/>
    </source>
</evidence>
<proteinExistence type="predicted"/>
<dbReference type="Proteomes" id="UP000736787">
    <property type="component" value="Unassembled WGS sequence"/>
</dbReference>
<feature type="compositionally biased region" description="Basic residues" evidence="1">
    <location>
        <begin position="41"/>
        <end position="50"/>
    </location>
</feature>
<dbReference type="OrthoDB" id="115820at2759"/>
<dbReference type="Proteomes" id="UP000688947">
    <property type="component" value="Unassembled WGS sequence"/>
</dbReference>
<feature type="region of interest" description="Disordered" evidence="1">
    <location>
        <begin position="41"/>
        <end position="64"/>
    </location>
</feature>
<evidence type="ECO:0000313" key="4">
    <source>
        <dbReference type="EMBL" id="RAW36681.1"/>
    </source>
</evidence>
<reference evidence="4 5" key="1">
    <citation type="submission" date="2018-01" db="EMBL/GenBank/DDBJ databases">
        <title>Draft genome of the strawberry crown rot pathogen Phytophthora cactorum.</title>
        <authorList>
            <person name="Armitage A.D."/>
            <person name="Lysoe E."/>
            <person name="Nellist C.F."/>
            <person name="Harrison R.J."/>
            <person name="Brurberg M.B."/>
        </authorList>
    </citation>
    <scope>NUCLEOTIDE SEQUENCE [LARGE SCALE GENOMIC DNA]</scope>
    <source>
        <strain evidence="4 5">10300</strain>
    </source>
</reference>